<dbReference type="Gene3D" id="1.10.10.10">
    <property type="entry name" value="Winged helix-like DNA-binding domain superfamily/Winged helix DNA-binding domain"/>
    <property type="match status" value="1"/>
</dbReference>
<evidence type="ECO:0000256" key="2">
    <source>
        <dbReference type="ARBA" id="ARBA00023015"/>
    </source>
</evidence>
<evidence type="ECO:0000259" key="5">
    <source>
        <dbReference type="PROSITE" id="PS50931"/>
    </source>
</evidence>
<comment type="similarity">
    <text evidence="1">Belongs to the LysR transcriptional regulatory family.</text>
</comment>
<protein>
    <submittedName>
        <fullName evidence="6">LysR family transcriptional regulator</fullName>
    </submittedName>
</protein>
<dbReference type="GO" id="GO:0003700">
    <property type="term" value="F:DNA-binding transcription factor activity"/>
    <property type="evidence" value="ECO:0007669"/>
    <property type="project" value="InterPro"/>
</dbReference>
<organism evidence="6 7">
    <name type="scientific">Acinetobacter pragensis</name>
    <dbReference type="NCBI Taxonomy" id="1806892"/>
    <lineage>
        <taxon>Bacteria</taxon>
        <taxon>Pseudomonadati</taxon>
        <taxon>Pseudomonadota</taxon>
        <taxon>Gammaproteobacteria</taxon>
        <taxon>Moraxellales</taxon>
        <taxon>Moraxellaceae</taxon>
        <taxon>Acinetobacter</taxon>
    </lineage>
</organism>
<keyword evidence="7" id="KW-1185">Reference proteome</keyword>
<dbReference type="STRING" id="1806892.AZH43_03755"/>
<dbReference type="SUPFAM" id="SSF46785">
    <property type="entry name" value="Winged helix' DNA-binding domain"/>
    <property type="match status" value="1"/>
</dbReference>
<proteinExistence type="inferred from homology"/>
<dbReference type="Pfam" id="PF03466">
    <property type="entry name" value="LysR_substrate"/>
    <property type="match status" value="1"/>
</dbReference>
<dbReference type="RefSeq" id="WP_067672084.1">
    <property type="nucleotide sequence ID" value="NZ_CBCSIK010000009.1"/>
</dbReference>
<dbReference type="Gene3D" id="3.40.190.10">
    <property type="entry name" value="Periplasmic binding protein-like II"/>
    <property type="match status" value="2"/>
</dbReference>
<dbReference type="PANTHER" id="PTHR30346">
    <property type="entry name" value="TRANSCRIPTIONAL DUAL REGULATOR HCAR-RELATED"/>
    <property type="match status" value="1"/>
</dbReference>
<dbReference type="InterPro" id="IPR036390">
    <property type="entry name" value="WH_DNA-bd_sf"/>
</dbReference>
<evidence type="ECO:0000313" key="6">
    <source>
        <dbReference type="EMBL" id="KYQ70592.1"/>
    </source>
</evidence>
<feature type="domain" description="HTH lysR-type" evidence="5">
    <location>
        <begin position="1"/>
        <end position="58"/>
    </location>
</feature>
<dbReference type="AlphaFoldDB" id="A0A151XXP4"/>
<comment type="caution">
    <text evidence="6">The sequence shown here is derived from an EMBL/GenBank/DDBJ whole genome shotgun (WGS) entry which is preliminary data.</text>
</comment>
<dbReference type="Pfam" id="PF00126">
    <property type="entry name" value="HTH_1"/>
    <property type="match status" value="1"/>
</dbReference>
<dbReference type="FunFam" id="1.10.10.10:FF:000001">
    <property type="entry name" value="LysR family transcriptional regulator"/>
    <property type="match status" value="1"/>
</dbReference>
<evidence type="ECO:0000313" key="7">
    <source>
        <dbReference type="Proteomes" id="UP000076276"/>
    </source>
</evidence>
<dbReference type="EMBL" id="LUAW01000056">
    <property type="protein sequence ID" value="KYQ70592.1"/>
    <property type="molecule type" value="Genomic_DNA"/>
</dbReference>
<dbReference type="OrthoDB" id="5289754at2"/>
<keyword evidence="2" id="KW-0805">Transcription regulation</keyword>
<evidence type="ECO:0000256" key="4">
    <source>
        <dbReference type="ARBA" id="ARBA00023163"/>
    </source>
</evidence>
<dbReference type="GO" id="GO:0003677">
    <property type="term" value="F:DNA binding"/>
    <property type="evidence" value="ECO:0007669"/>
    <property type="project" value="UniProtKB-KW"/>
</dbReference>
<reference evidence="6 7" key="1">
    <citation type="submission" date="2016-03" db="EMBL/GenBank/DDBJ databases">
        <title>Acinetobacter genomospecies 28 strain ANC 4149.</title>
        <authorList>
            <person name="Radolfova-Krizova L."/>
            <person name="Nemec A."/>
        </authorList>
    </citation>
    <scope>NUCLEOTIDE SEQUENCE [LARGE SCALE GENOMIC DNA]</scope>
    <source>
        <strain evidence="6 7">ANC 4149</strain>
    </source>
</reference>
<dbReference type="GO" id="GO:0032993">
    <property type="term" value="C:protein-DNA complex"/>
    <property type="evidence" value="ECO:0007669"/>
    <property type="project" value="TreeGrafter"/>
</dbReference>
<dbReference type="PROSITE" id="PS50931">
    <property type="entry name" value="HTH_LYSR"/>
    <property type="match status" value="1"/>
</dbReference>
<dbReference type="PANTHER" id="PTHR30346:SF17">
    <property type="entry name" value="LYSR FAMILY TRANSCRIPTIONAL REGULATOR"/>
    <property type="match status" value="1"/>
</dbReference>
<accession>A0A151XXP4</accession>
<gene>
    <name evidence="6" type="ORF">AZH43_03755</name>
</gene>
<name>A0A151XXP4_9GAMM</name>
<dbReference type="Proteomes" id="UP000076276">
    <property type="component" value="Unassembled WGS sequence"/>
</dbReference>
<keyword evidence="3" id="KW-0238">DNA-binding</keyword>
<evidence type="ECO:0000256" key="1">
    <source>
        <dbReference type="ARBA" id="ARBA00009437"/>
    </source>
</evidence>
<sequence length="304" mass="34660">MELRHLRYFVAVVEEQSFTKAAEKLFMAQPPLSRQIQNLEQELGAALFERGSRPLRTTPIGRFFYQHALKLLSNAEEIKLITQRAGMTERTIHIGYSSSLMCGLLPRIVYLFRQQHQHLNIKLVELNGIDQIQALKEGRVDACFGRIRISDQAVKRVMLREERLMAAVHTSHALANSAQPISLMQLKDEQIFTYPSQSGLGYAAQIKSLFLEFGIEPKRFTVLDGMQQSLGMVAAGEGICIVPESVKMMQFRHVNYLALADSAAVSPIYLIVRNDDEGQFTRPLFDCVYQVYDLEAIEYDRRVF</sequence>
<dbReference type="SUPFAM" id="SSF53850">
    <property type="entry name" value="Periplasmic binding protein-like II"/>
    <property type="match status" value="1"/>
</dbReference>
<keyword evidence="4" id="KW-0804">Transcription</keyword>
<dbReference type="InterPro" id="IPR036388">
    <property type="entry name" value="WH-like_DNA-bd_sf"/>
</dbReference>
<evidence type="ECO:0000256" key="3">
    <source>
        <dbReference type="ARBA" id="ARBA00023125"/>
    </source>
</evidence>
<dbReference type="InterPro" id="IPR000847">
    <property type="entry name" value="LysR_HTH_N"/>
</dbReference>
<dbReference type="InterPro" id="IPR005119">
    <property type="entry name" value="LysR_subst-bd"/>
</dbReference>
<dbReference type="PRINTS" id="PR00039">
    <property type="entry name" value="HTHLYSR"/>
</dbReference>